<reference evidence="1" key="1">
    <citation type="submission" date="2021-01" db="EMBL/GenBank/DDBJ databases">
        <authorList>
            <person name="Corre E."/>
            <person name="Pelletier E."/>
            <person name="Niang G."/>
            <person name="Scheremetjew M."/>
            <person name="Finn R."/>
            <person name="Kale V."/>
            <person name="Holt S."/>
            <person name="Cochrane G."/>
            <person name="Meng A."/>
            <person name="Brown T."/>
            <person name="Cohen L."/>
        </authorList>
    </citation>
    <scope>NUCLEOTIDE SEQUENCE</scope>
    <source>
        <strain evidence="1">308</strain>
    </source>
</reference>
<organism evidence="1">
    <name type="scientific">Corethron hystrix</name>
    <dbReference type="NCBI Taxonomy" id="216773"/>
    <lineage>
        <taxon>Eukaryota</taxon>
        <taxon>Sar</taxon>
        <taxon>Stramenopiles</taxon>
        <taxon>Ochrophyta</taxon>
        <taxon>Bacillariophyta</taxon>
        <taxon>Coscinodiscophyceae</taxon>
        <taxon>Corethrophycidae</taxon>
        <taxon>Corethrales</taxon>
        <taxon>Corethraceae</taxon>
        <taxon>Corethron</taxon>
    </lineage>
</organism>
<dbReference type="EMBL" id="HBFR01026498">
    <property type="protein sequence ID" value="CAD8891888.1"/>
    <property type="molecule type" value="Transcribed_RNA"/>
</dbReference>
<proteinExistence type="predicted"/>
<name>A0A7S1FUV8_9STRA</name>
<accession>A0A7S1FUV8</accession>
<dbReference type="AlphaFoldDB" id="A0A7S1FUV8"/>
<evidence type="ECO:0000313" key="1">
    <source>
        <dbReference type="EMBL" id="CAD8891888.1"/>
    </source>
</evidence>
<gene>
    <name evidence="1" type="ORF">CHYS00102_LOCUS19094</name>
</gene>
<protein>
    <submittedName>
        <fullName evidence="1">Uncharacterized protein</fullName>
    </submittedName>
</protein>
<sequence length="272" mass="31119">MFSNGKSPASKNNSDEFFIERKSSLFSLALAYVSIIHNNMSRGNISDYLDDLVGKVVNDTDFKFVPWNDQTHAFVMYYIAGWLLCAAEKECENRGSKFIGKFINIFVNNTCCVDADCARSASLPTQKVETADSYGGLKYASKEFYYFVWAIEFMFCSVLTDENFTIFGGKLLMVVSDFVKTHLYFVNKFNEFFEGEIVDDQIVSDIFAYLLQTYTRMRGKDLVQKIMGRTKLNLKLHTRQKMAALSDLDTHKQTLSEISKVCQLAKEEIDPE</sequence>